<proteinExistence type="predicted"/>
<evidence type="ECO:0000313" key="1">
    <source>
        <dbReference type="EMBL" id="KAJ7214570.1"/>
    </source>
</evidence>
<name>A0AAD6VJF0_9AGAR</name>
<dbReference type="AlphaFoldDB" id="A0AAD6VJF0"/>
<evidence type="ECO:0000313" key="2">
    <source>
        <dbReference type="Proteomes" id="UP001219525"/>
    </source>
</evidence>
<keyword evidence="2" id="KW-1185">Reference proteome</keyword>
<protein>
    <submittedName>
        <fullName evidence="1">Uncharacterized protein</fullName>
    </submittedName>
</protein>
<sequence length="386" mass="42315">MPSSGVSLLGSFSCITIVLQPGDQRFGNRFPAVLPPPTILRLSHSIPSCVMKQMNKKNCWETRSNTPIGLVLGSTAHLMKRVCHTPSSKASIFNLRLACMQSGARGDVASSQLASSCARRRTGRASRRQGGLRKIMPRDTRAIPMHRALPGRGVHETWVLFPCLRLEDYECATADAGQIRVHACIIDGTPERCLACAYGSCAGEEPILRLRQSEKERRSVSSSLRRTAVAAALQRVKGVARYELLCSGRCRRRATWSGERAAGDGQRIAGSERRARDLRNRGTCDVEGRAACLRGARKVVLLVAAALVTRVAKGVGERVLRVVRERRLRARARVVSERRLWARVRVVRERRLRARAVGKRRLGARAGSEPVWAYACAAAAGAAAPE</sequence>
<gene>
    <name evidence="1" type="ORF">GGX14DRAFT_542213</name>
</gene>
<dbReference type="EMBL" id="JARJCW010000019">
    <property type="protein sequence ID" value="KAJ7214570.1"/>
    <property type="molecule type" value="Genomic_DNA"/>
</dbReference>
<reference evidence="1" key="1">
    <citation type="submission" date="2023-03" db="EMBL/GenBank/DDBJ databases">
        <title>Massive genome expansion in bonnet fungi (Mycena s.s.) driven by repeated elements and novel gene families across ecological guilds.</title>
        <authorList>
            <consortium name="Lawrence Berkeley National Laboratory"/>
            <person name="Harder C.B."/>
            <person name="Miyauchi S."/>
            <person name="Viragh M."/>
            <person name="Kuo A."/>
            <person name="Thoen E."/>
            <person name="Andreopoulos B."/>
            <person name="Lu D."/>
            <person name="Skrede I."/>
            <person name="Drula E."/>
            <person name="Henrissat B."/>
            <person name="Morin E."/>
            <person name="Kohler A."/>
            <person name="Barry K."/>
            <person name="LaButti K."/>
            <person name="Morin E."/>
            <person name="Salamov A."/>
            <person name="Lipzen A."/>
            <person name="Mereny Z."/>
            <person name="Hegedus B."/>
            <person name="Baldrian P."/>
            <person name="Stursova M."/>
            <person name="Weitz H."/>
            <person name="Taylor A."/>
            <person name="Grigoriev I.V."/>
            <person name="Nagy L.G."/>
            <person name="Martin F."/>
            <person name="Kauserud H."/>
        </authorList>
    </citation>
    <scope>NUCLEOTIDE SEQUENCE</scope>
    <source>
        <strain evidence="1">9144</strain>
    </source>
</reference>
<comment type="caution">
    <text evidence="1">The sequence shown here is derived from an EMBL/GenBank/DDBJ whole genome shotgun (WGS) entry which is preliminary data.</text>
</comment>
<dbReference type="Proteomes" id="UP001219525">
    <property type="component" value="Unassembled WGS sequence"/>
</dbReference>
<organism evidence="1 2">
    <name type="scientific">Mycena pura</name>
    <dbReference type="NCBI Taxonomy" id="153505"/>
    <lineage>
        <taxon>Eukaryota</taxon>
        <taxon>Fungi</taxon>
        <taxon>Dikarya</taxon>
        <taxon>Basidiomycota</taxon>
        <taxon>Agaricomycotina</taxon>
        <taxon>Agaricomycetes</taxon>
        <taxon>Agaricomycetidae</taxon>
        <taxon>Agaricales</taxon>
        <taxon>Marasmiineae</taxon>
        <taxon>Mycenaceae</taxon>
        <taxon>Mycena</taxon>
    </lineage>
</organism>
<accession>A0AAD6VJF0</accession>